<feature type="active site" description="Charge relay system" evidence="6">
    <location>
        <position position="141"/>
    </location>
</feature>
<keyword evidence="9" id="KW-0812">Transmembrane</keyword>
<dbReference type="GO" id="GO:0004252">
    <property type="term" value="F:serine-type endopeptidase activity"/>
    <property type="evidence" value="ECO:0007669"/>
    <property type="project" value="UniProtKB-UniRule"/>
</dbReference>
<dbReference type="PANTHER" id="PTHR43806:SF11">
    <property type="entry name" value="CEREVISIN-RELATED"/>
    <property type="match status" value="1"/>
</dbReference>
<evidence type="ECO:0000256" key="8">
    <source>
        <dbReference type="SAM" id="MobiDB-lite"/>
    </source>
</evidence>
<dbReference type="EMBL" id="PVTO01000006">
    <property type="protein sequence ID" value="PRY83143.1"/>
    <property type="molecule type" value="Genomic_DNA"/>
</dbReference>
<comment type="caution">
    <text evidence="12">The sequence shown here is derived from an EMBL/GenBank/DDBJ whole genome shotgun (WGS) entry which is preliminary data.</text>
</comment>
<keyword evidence="5 6" id="KW-0720">Serine protease</keyword>
<keyword evidence="2 6" id="KW-0645">Protease</keyword>
<dbReference type="InterPro" id="IPR000209">
    <property type="entry name" value="Peptidase_S8/S53_dom"/>
</dbReference>
<evidence type="ECO:0000256" key="5">
    <source>
        <dbReference type="ARBA" id="ARBA00022825"/>
    </source>
</evidence>
<keyword evidence="9" id="KW-0472">Membrane</keyword>
<dbReference type="Gene3D" id="3.40.50.200">
    <property type="entry name" value="Peptidase S8/S53 domain"/>
    <property type="match status" value="1"/>
</dbReference>
<dbReference type="SUPFAM" id="SSF52743">
    <property type="entry name" value="Subtilisin-like"/>
    <property type="match status" value="1"/>
</dbReference>
<feature type="region of interest" description="Disordered" evidence="8">
    <location>
        <begin position="393"/>
        <end position="494"/>
    </location>
</feature>
<keyword evidence="9" id="KW-1133">Transmembrane helix</keyword>
<evidence type="ECO:0000256" key="1">
    <source>
        <dbReference type="ARBA" id="ARBA00011073"/>
    </source>
</evidence>
<evidence type="ECO:0000313" key="12">
    <source>
        <dbReference type="EMBL" id="PRY83143.1"/>
    </source>
</evidence>
<dbReference type="InterPro" id="IPR034202">
    <property type="entry name" value="Subtilisin_Carlsberg-like"/>
</dbReference>
<comment type="similarity">
    <text evidence="1 6 7">Belongs to the peptidase S8 family.</text>
</comment>
<evidence type="ECO:0000256" key="3">
    <source>
        <dbReference type="ARBA" id="ARBA00022723"/>
    </source>
</evidence>
<evidence type="ECO:0000256" key="9">
    <source>
        <dbReference type="SAM" id="Phobius"/>
    </source>
</evidence>
<feature type="active site" description="Charge relay system" evidence="6">
    <location>
        <position position="334"/>
    </location>
</feature>
<evidence type="ECO:0000256" key="6">
    <source>
        <dbReference type="PROSITE-ProRule" id="PRU01240"/>
    </source>
</evidence>
<dbReference type="GO" id="GO:0006508">
    <property type="term" value="P:proteolysis"/>
    <property type="evidence" value="ECO:0007669"/>
    <property type="project" value="UniProtKB-KW"/>
</dbReference>
<feature type="signal peptide" evidence="10">
    <location>
        <begin position="1"/>
        <end position="30"/>
    </location>
</feature>
<feature type="compositionally biased region" description="Acidic residues" evidence="8">
    <location>
        <begin position="393"/>
        <end position="484"/>
    </location>
</feature>
<dbReference type="PROSITE" id="PS00138">
    <property type="entry name" value="SUBTILASE_SER"/>
    <property type="match status" value="1"/>
</dbReference>
<proteinExistence type="inferred from homology"/>
<dbReference type="InterPro" id="IPR022398">
    <property type="entry name" value="Peptidase_S8_His-AS"/>
</dbReference>
<reference evidence="12 13" key="1">
    <citation type="submission" date="2018-03" db="EMBL/GenBank/DDBJ databases">
        <title>Genomic Encyclopedia of Archaeal and Bacterial Type Strains, Phase II (KMG-II): from individual species to whole genera.</title>
        <authorList>
            <person name="Goeker M."/>
        </authorList>
    </citation>
    <scope>NUCLEOTIDE SEQUENCE [LARGE SCALE GENOMIC DNA]</scope>
    <source>
        <strain evidence="12 13">DSM 13175</strain>
    </source>
</reference>
<dbReference type="RefSeq" id="WP_106192032.1">
    <property type="nucleotide sequence ID" value="NZ_PVTO01000006.1"/>
</dbReference>
<keyword evidence="3" id="KW-0479">Metal-binding</keyword>
<dbReference type="InterPro" id="IPR050131">
    <property type="entry name" value="Peptidase_S8_subtilisin-like"/>
</dbReference>
<dbReference type="PROSITE" id="PS51892">
    <property type="entry name" value="SUBTILASE"/>
    <property type="match status" value="1"/>
</dbReference>
<evidence type="ECO:0000313" key="13">
    <source>
        <dbReference type="Proteomes" id="UP000238205"/>
    </source>
</evidence>
<feature type="region of interest" description="Disordered" evidence="8">
    <location>
        <begin position="691"/>
        <end position="711"/>
    </location>
</feature>
<organism evidence="12 13">
    <name type="scientific">Alkalibacterium olivapovliticus</name>
    <dbReference type="NCBI Taxonomy" id="99907"/>
    <lineage>
        <taxon>Bacteria</taxon>
        <taxon>Bacillati</taxon>
        <taxon>Bacillota</taxon>
        <taxon>Bacilli</taxon>
        <taxon>Lactobacillales</taxon>
        <taxon>Carnobacteriaceae</taxon>
        <taxon>Alkalibacterium</taxon>
    </lineage>
</organism>
<evidence type="ECO:0000256" key="2">
    <source>
        <dbReference type="ARBA" id="ARBA00022670"/>
    </source>
</evidence>
<dbReference type="PANTHER" id="PTHR43806">
    <property type="entry name" value="PEPTIDASE S8"/>
    <property type="match status" value="1"/>
</dbReference>
<gene>
    <name evidence="12" type="ORF">CLV38_10648</name>
</gene>
<dbReference type="InterPro" id="IPR023827">
    <property type="entry name" value="Peptidase_S8_Asp-AS"/>
</dbReference>
<dbReference type="AlphaFoldDB" id="A0A2T0W8X4"/>
<keyword evidence="4 6" id="KW-0378">Hydrolase</keyword>
<dbReference type="PROSITE" id="PS00136">
    <property type="entry name" value="SUBTILASE_ASP"/>
    <property type="match status" value="1"/>
</dbReference>
<keyword evidence="13" id="KW-1185">Reference proteome</keyword>
<evidence type="ECO:0000259" key="11">
    <source>
        <dbReference type="Pfam" id="PF00082"/>
    </source>
</evidence>
<protein>
    <submittedName>
        <fullName evidence="12">Subtilisin family serine protease</fullName>
    </submittedName>
</protein>
<feature type="transmembrane region" description="Helical" evidence="9">
    <location>
        <begin position="716"/>
        <end position="737"/>
    </location>
</feature>
<evidence type="ECO:0000256" key="4">
    <source>
        <dbReference type="ARBA" id="ARBA00022801"/>
    </source>
</evidence>
<feature type="chain" id="PRO_5015580658" evidence="10">
    <location>
        <begin position="31"/>
        <end position="743"/>
    </location>
</feature>
<keyword evidence="10" id="KW-0732">Signal</keyword>
<dbReference type="InterPro" id="IPR015500">
    <property type="entry name" value="Peptidase_S8_subtilisin-rel"/>
</dbReference>
<feature type="active site" description="Charge relay system" evidence="6">
    <location>
        <position position="177"/>
    </location>
</feature>
<sequence>MNKKWLITWNTVCTLILLLSILIPSTGAFASDRHLSDEYIDIIVRYLDEVPDEEDLDPDFKNVRTMTLMPVQLMTVPASSIKDISQMENVRRVTYDQEMTTTQSGQNEFIYSDDWNQDMIGTFDAWEEGYTGENIRVAVLDTGFYNHEEITYAGGYSIFGEDHTEGPDSWDNDHDGHGTHVSSIIGAHQYTRAQGVAPGVDLFGVKIYHSAEGNRTNASSLMEGLQWAIENDMDIITISSGYPSHSEDIYEMIQQASRNGIMIVAASGNMTENKTEIDFPAAYEEVIAVSSVDQNQHHVEDSMIAEQNELAAPGRSILGLNNQPGDYTTMSGTSQATPHVAGIAALLMQKYPNETAGQIRARMIQKARDLGQDGRDELYGYGLVHFLEEVVPEPEPVEEDEETPEETPDDSLEENGEEPQEPVDEDDSASDETEDLQTPDDVTEEAPDNEEPQEDTDGEDAESDDEDDQVEDSEPDDTEEEEDQAPLQTTVWIRPSDTNGIATIDDDDILAVADSGVLAISFDSTLNHIQNVSLTSDQIDLIRERNITLLIARLDMEWVIPAGNFQAGNAFLSFESLDTPMEYSEVAKSDLIDFSIEQDGEMITAFPEEMAYRFFTDEPELNQDSLYQWNAAQEEWVLSGETYTNGGVVANTASVGTFAVFNPNELASAILSGSEDSEPEDVEDLLPDEETTLEEEDETDSSDTTSSSFGQSDGELPVVLVGAVVILTSVGGGFYFFGGKSKQ</sequence>
<accession>A0A2T0W8X4</accession>
<evidence type="ECO:0000256" key="10">
    <source>
        <dbReference type="SAM" id="SignalP"/>
    </source>
</evidence>
<dbReference type="OrthoDB" id="9798386at2"/>
<dbReference type="Proteomes" id="UP000238205">
    <property type="component" value="Unassembled WGS sequence"/>
</dbReference>
<dbReference type="CDD" id="cd07477">
    <property type="entry name" value="Peptidases_S8_Subtilisin_subset"/>
    <property type="match status" value="1"/>
</dbReference>
<name>A0A2T0W8X4_9LACT</name>
<dbReference type="GO" id="GO:0046872">
    <property type="term" value="F:metal ion binding"/>
    <property type="evidence" value="ECO:0007669"/>
    <property type="project" value="UniProtKB-KW"/>
</dbReference>
<dbReference type="PROSITE" id="PS00137">
    <property type="entry name" value="SUBTILASE_HIS"/>
    <property type="match status" value="1"/>
</dbReference>
<feature type="compositionally biased region" description="Acidic residues" evidence="8">
    <location>
        <begin position="691"/>
        <end position="701"/>
    </location>
</feature>
<dbReference type="Pfam" id="PF00082">
    <property type="entry name" value="Peptidase_S8"/>
    <property type="match status" value="1"/>
</dbReference>
<feature type="domain" description="Peptidase S8/S53" evidence="11">
    <location>
        <begin position="132"/>
        <end position="382"/>
    </location>
</feature>
<dbReference type="PRINTS" id="PR00723">
    <property type="entry name" value="SUBTILISIN"/>
</dbReference>
<dbReference type="InterPro" id="IPR023828">
    <property type="entry name" value="Peptidase_S8_Ser-AS"/>
</dbReference>
<dbReference type="InterPro" id="IPR036852">
    <property type="entry name" value="Peptidase_S8/S53_dom_sf"/>
</dbReference>
<evidence type="ECO:0000256" key="7">
    <source>
        <dbReference type="RuleBase" id="RU003355"/>
    </source>
</evidence>